<evidence type="ECO:0000256" key="3">
    <source>
        <dbReference type="ARBA" id="ARBA00022806"/>
    </source>
</evidence>
<dbReference type="RefSeq" id="WP_035207109.1">
    <property type="nucleotide sequence ID" value="NZ_JNVC02000005.1"/>
</dbReference>
<dbReference type="SUPFAM" id="SSF52540">
    <property type="entry name" value="P-loop containing nucleoside triphosphate hydrolases"/>
    <property type="match status" value="2"/>
</dbReference>
<dbReference type="PROSITE" id="PS51194">
    <property type="entry name" value="HELICASE_CTER"/>
    <property type="match status" value="1"/>
</dbReference>
<dbReference type="GO" id="GO:0004386">
    <property type="term" value="F:helicase activity"/>
    <property type="evidence" value="ECO:0007669"/>
    <property type="project" value="UniProtKB-KW"/>
</dbReference>
<evidence type="ECO:0000313" key="8">
    <source>
        <dbReference type="Proteomes" id="UP000028549"/>
    </source>
</evidence>
<evidence type="ECO:0000256" key="4">
    <source>
        <dbReference type="ARBA" id="ARBA00022840"/>
    </source>
</evidence>
<dbReference type="InterPro" id="IPR038718">
    <property type="entry name" value="SNF2-like_sf"/>
</dbReference>
<dbReference type="STRING" id="246786.GS18_0211140"/>
<dbReference type="SMART" id="SM00490">
    <property type="entry name" value="HELICc"/>
    <property type="match status" value="1"/>
</dbReference>
<dbReference type="Proteomes" id="UP000028549">
    <property type="component" value="Unassembled WGS sequence"/>
</dbReference>
<organism evidence="7 8">
    <name type="scientific">Metabacillus indicus</name>
    <name type="common">Bacillus indicus</name>
    <dbReference type="NCBI Taxonomy" id="246786"/>
    <lineage>
        <taxon>Bacteria</taxon>
        <taxon>Bacillati</taxon>
        <taxon>Bacillota</taxon>
        <taxon>Bacilli</taxon>
        <taxon>Bacillales</taxon>
        <taxon>Bacillaceae</taxon>
        <taxon>Metabacillus</taxon>
    </lineage>
</organism>
<dbReference type="PANTHER" id="PTHR10799">
    <property type="entry name" value="SNF2/RAD54 HELICASE FAMILY"/>
    <property type="match status" value="1"/>
</dbReference>
<dbReference type="InterPro" id="IPR001650">
    <property type="entry name" value="Helicase_C-like"/>
</dbReference>
<reference evidence="7 8" key="1">
    <citation type="journal article" date="2005" name="Int. J. Syst. Evol. Microbiol.">
        <title>Bacillus cibi sp. nov., isolated from jeotgal, a traditional Korean fermented seafood.</title>
        <authorList>
            <person name="Yoon J.H."/>
            <person name="Lee C.H."/>
            <person name="Oh T.K."/>
        </authorList>
    </citation>
    <scope>NUCLEOTIDE SEQUENCE [LARGE SCALE GENOMIC DNA]</scope>
    <source>
        <strain evidence="7 8">DSM 16189</strain>
    </source>
</reference>
<dbReference type="InterPro" id="IPR057342">
    <property type="entry name" value="DEXDc_RapA"/>
</dbReference>
<dbReference type="InterPro" id="IPR027417">
    <property type="entry name" value="P-loop_NTPase"/>
</dbReference>
<gene>
    <name evidence="7" type="ORF">GS18_0211140</name>
</gene>
<keyword evidence="2" id="KW-0378">Hydrolase</keyword>
<evidence type="ECO:0000313" key="7">
    <source>
        <dbReference type="EMBL" id="KEZ51673.1"/>
    </source>
</evidence>
<dbReference type="Gene3D" id="3.40.50.10810">
    <property type="entry name" value="Tandem AAA-ATPase domain"/>
    <property type="match status" value="1"/>
</dbReference>
<dbReference type="SMART" id="SM00487">
    <property type="entry name" value="DEXDc"/>
    <property type="match status" value="1"/>
</dbReference>
<evidence type="ECO:0000259" key="5">
    <source>
        <dbReference type="PROSITE" id="PS51192"/>
    </source>
</evidence>
<dbReference type="InterPro" id="IPR014001">
    <property type="entry name" value="Helicase_ATP-bd"/>
</dbReference>
<comment type="caution">
    <text evidence="7">The sequence shown here is derived from an EMBL/GenBank/DDBJ whole genome shotgun (WGS) entry which is preliminary data.</text>
</comment>
<sequence length="558" mass="64314">MNVKLKFDSAWQDIFLKKLDDDGPWASWENYKLACAVQKHLIVPSFEGLQAPNHLTDFTPLPHQLEVARQVVENMNGKAILADEVGLGKTIEAGLIVKEYMIRGLAKKILILVPASLVSQWARELHEKFYIPAVEQKKSYVWEACDVVVSSIDTAKRSPHREIVLNQQYDLVIIDEAHKLKNSKTKNYEFVQSLKKKYCLLLTATPIQNRVEEIFNLVSLLKPGHLGNEAYFSEVFSAKNRSLEHHEHLQELVNKVMIRNRRGDTGIEWPKRHVETVPIELSESERQLYTAISRLKTFGASSASTFSIMTLQREACSSREAVYMTLKKMAERPEGEASPLPDSVIEELMNCINDVDGNSKAQRTVELIQQINDKVIIFTEYRATQFYLQWFLQQHGISSVPFRGGFKRGKKDWMKDLFKNRVQVLIATEAGGEGINLQFCNHIINYDLPWNPMRLEQRIGRIHRLGQEKDVHIYNMATKNTVEEHILKLLYEKINLFEKVIGELDEILTKLEISNFEDHLQDILFKSKSDGEMKIKMENLTSILHSAEQEHTKQRMEG</sequence>
<dbReference type="AlphaFoldDB" id="A0A084GWG1"/>
<dbReference type="CDD" id="cd18011">
    <property type="entry name" value="DEXDc_RapA"/>
    <property type="match status" value="1"/>
</dbReference>
<protein>
    <submittedName>
        <fullName evidence="7">ATP-dependent helicase</fullName>
    </submittedName>
</protein>
<dbReference type="GO" id="GO:0005524">
    <property type="term" value="F:ATP binding"/>
    <property type="evidence" value="ECO:0007669"/>
    <property type="project" value="UniProtKB-KW"/>
</dbReference>
<dbReference type="InterPro" id="IPR000330">
    <property type="entry name" value="SNF2_N"/>
</dbReference>
<keyword evidence="4" id="KW-0067">ATP-binding</keyword>
<dbReference type="Pfam" id="PF00271">
    <property type="entry name" value="Helicase_C"/>
    <property type="match status" value="1"/>
</dbReference>
<dbReference type="OrthoDB" id="9814088at2"/>
<keyword evidence="1" id="KW-0547">Nucleotide-binding</keyword>
<feature type="domain" description="Helicase C-terminal" evidence="6">
    <location>
        <begin position="363"/>
        <end position="512"/>
    </location>
</feature>
<dbReference type="EMBL" id="JNVC02000005">
    <property type="protein sequence ID" value="KEZ51673.1"/>
    <property type="molecule type" value="Genomic_DNA"/>
</dbReference>
<dbReference type="PROSITE" id="PS51192">
    <property type="entry name" value="HELICASE_ATP_BIND_1"/>
    <property type="match status" value="1"/>
</dbReference>
<keyword evidence="8" id="KW-1185">Reference proteome</keyword>
<dbReference type="Gene3D" id="3.40.50.300">
    <property type="entry name" value="P-loop containing nucleotide triphosphate hydrolases"/>
    <property type="match status" value="1"/>
</dbReference>
<evidence type="ECO:0000256" key="1">
    <source>
        <dbReference type="ARBA" id="ARBA00022741"/>
    </source>
</evidence>
<accession>A0A084GWG1</accession>
<dbReference type="CDD" id="cd18793">
    <property type="entry name" value="SF2_C_SNF"/>
    <property type="match status" value="1"/>
</dbReference>
<proteinExistence type="predicted"/>
<dbReference type="GO" id="GO:0016787">
    <property type="term" value="F:hydrolase activity"/>
    <property type="evidence" value="ECO:0007669"/>
    <property type="project" value="UniProtKB-KW"/>
</dbReference>
<keyword evidence="3 7" id="KW-0347">Helicase</keyword>
<evidence type="ECO:0000259" key="6">
    <source>
        <dbReference type="PROSITE" id="PS51194"/>
    </source>
</evidence>
<name>A0A084GWG1_METID</name>
<evidence type="ECO:0000256" key="2">
    <source>
        <dbReference type="ARBA" id="ARBA00022801"/>
    </source>
</evidence>
<dbReference type="InterPro" id="IPR049730">
    <property type="entry name" value="SNF2/RAD54-like_C"/>
</dbReference>
<feature type="domain" description="Helicase ATP-binding" evidence="5">
    <location>
        <begin position="70"/>
        <end position="224"/>
    </location>
</feature>
<dbReference type="Pfam" id="PF00176">
    <property type="entry name" value="SNF2-rel_dom"/>
    <property type="match status" value="1"/>
</dbReference>